<name>A0A9P0K7I5_ACAOB</name>
<feature type="compositionally biased region" description="Basic and acidic residues" evidence="1">
    <location>
        <begin position="306"/>
        <end position="335"/>
    </location>
</feature>
<feature type="compositionally biased region" description="Polar residues" evidence="1">
    <location>
        <begin position="362"/>
        <end position="375"/>
    </location>
</feature>
<reference evidence="2" key="1">
    <citation type="submission" date="2022-03" db="EMBL/GenBank/DDBJ databases">
        <authorList>
            <person name="Sayadi A."/>
        </authorList>
    </citation>
    <scope>NUCLEOTIDE SEQUENCE</scope>
</reference>
<sequence>MQQHPIKMSHKALLRTYRSLNETSGPTSNKSCRKCRKIISSKCPSKASLKSFQAQASSWSIKSNGSRALIKCTTALKEKLSSKDQLDDYLLLDGPVYIRKKCLDVTGGTCRGTCCSSGEEIGEEVEITGLETDEEINKQRCQECLECCHEEKCGEKKICDDNTNDIIANYEKLYLQAQSYSEEPKEIEEKAMYDPFAMYISAFSKTHGETPGDGKYHFLMNDAACSAPSDDPDDNNIIVATSSRPQSPVCIVSQDTTCTADTISEKSTHDSQSTPTSDDVSDASILIGTLDADQEEAEQKEDEAEEKGADDEKGVGEEGKIESEGEDNKEGERRNSKVSWGGYDDAATVDIVLSEEDHNDNLSHVQISESTNRSSDAWRYSTVERARPGKKSTSFVKKSLINGHLESPPPPPPTKRKWCGFFRRNKNKPDRKLKATKSKSETFDNDLDSTESSEISLDESRRDSMKSL</sequence>
<dbReference type="OrthoDB" id="6768808at2759"/>
<feature type="compositionally biased region" description="Acidic residues" evidence="1">
    <location>
        <begin position="292"/>
        <end position="305"/>
    </location>
</feature>
<feature type="region of interest" description="Disordered" evidence="1">
    <location>
        <begin position="362"/>
        <end position="468"/>
    </location>
</feature>
<keyword evidence="3" id="KW-1185">Reference proteome</keyword>
<feature type="region of interest" description="Disordered" evidence="1">
    <location>
        <begin position="263"/>
        <end position="343"/>
    </location>
</feature>
<dbReference type="AlphaFoldDB" id="A0A9P0K7I5"/>
<evidence type="ECO:0000313" key="3">
    <source>
        <dbReference type="Proteomes" id="UP001152888"/>
    </source>
</evidence>
<comment type="caution">
    <text evidence="2">The sequence shown here is derived from an EMBL/GenBank/DDBJ whole genome shotgun (WGS) entry which is preliminary data.</text>
</comment>
<feature type="compositionally biased region" description="Basic and acidic residues" evidence="1">
    <location>
        <begin position="427"/>
        <end position="442"/>
    </location>
</feature>
<protein>
    <submittedName>
        <fullName evidence="2">Uncharacterized protein</fullName>
    </submittedName>
</protein>
<organism evidence="2 3">
    <name type="scientific">Acanthoscelides obtectus</name>
    <name type="common">Bean weevil</name>
    <name type="synonym">Bruchus obtectus</name>
    <dbReference type="NCBI Taxonomy" id="200917"/>
    <lineage>
        <taxon>Eukaryota</taxon>
        <taxon>Metazoa</taxon>
        <taxon>Ecdysozoa</taxon>
        <taxon>Arthropoda</taxon>
        <taxon>Hexapoda</taxon>
        <taxon>Insecta</taxon>
        <taxon>Pterygota</taxon>
        <taxon>Neoptera</taxon>
        <taxon>Endopterygota</taxon>
        <taxon>Coleoptera</taxon>
        <taxon>Polyphaga</taxon>
        <taxon>Cucujiformia</taxon>
        <taxon>Chrysomeloidea</taxon>
        <taxon>Chrysomelidae</taxon>
        <taxon>Bruchinae</taxon>
        <taxon>Bruchini</taxon>
        <taxon>Acanthoscelides</taxon>
    </lineage>
</organism>
<evidence type="ECO:0000256" key="1">
    <source>
        <dbReference type="SAM" id="MobiDB-lite"/>
    </source>
</evidence>
<feature type="compositionally biased region" description="Basic residues" evidence="1">
    <location>
        <begin position="414"/>
        <end position="426"/>
    </location>
</feature>
<dbReference type="EMBL" id="CAKOFQ010006751">
    <property type="protein sequence ID" value="CAH1968175.1"/>
    <property type="molecule type" value="Genomic_DNA"/>
</dbReference>
<accession>A0A9P0K7I5</accession>
<proteinExistence type="predicted"/>
<feature type="compositionally biased region" description="Basic and acidic residues" evidence="1">
    <location>
        <begin position="458"/>
        <end position="468"/>
    </location>
</feature>
<dbReference type="Proteomes" id="UP001152888">
    <property type="component" value="Unassembled WGS sequence"/>
</dbReference>
<gene>
    <name evidence="2" type="ORF">ACAOBT_LOCUS7702</name>
</gene>
<evidence type="ECO:0000313" key="2">
    <source>
        <dbReference type="EMBL" id="CAH1968175.1"/>
    </source>
</evidence>